<gene>
    <name evidence="1" type="ORF">OUZ56_012239</name>
</gene>
<sequence length="147" mass="16255">MQDLIILSEAARRDLSWWVTNLAIANGKPLKQNDPDLVVFTTSSLTGWGGFCNGPRILTQSGLERLETVTSNIYEASGSLGNGRRPVCITMECAAEEVCKLASAAGCMADKCPDIQLDEHEELCHSTFALIKDCLFKLRREQTEIKY</sequence>
<reference evidence="1 2" key="1">
    <citation type="journal article" date="2023" name="Nucleic Acids Res.">
        <title>The hologenome of Daphnia magna reveals possible DNA methylation and microbiome-mediated evolution of the host genome.</title>
        <authorList>
            <person name="Chaturvedi A."/>
            <person name="Li X."/>
            <person name="Dhandapani V."/>
            <person name="Marshall H."/>
            <person name="Kissane S."/>
            <person name="Cuenca-Cambronero M."/>
            <person name="Asole G."/>
            <person name="Calvet F."/>
            <person name="Ruiz-Romero M."/>
            <person name="Marangio P."/>
            <person name="Guigo R."/>
            <person name="Rago D."/>
            <person name="Mirbahai L."/>
            <person name="Eastwood N."/>
            <person name="Colbourne J.K."/>
            <person name="Zhou J."/>
            <person name="Mallon E."/>
            <person name="Orsini L."/>
        </authorList>
    </citation>
    <scope>NUCLEOTIDE SEQUENCE [LARGE SCALE GENOMIC DNA]</scope>
    <source>
        <strain evidence="1">LRV0_1</strain>
    </source>
</reference>
<dbReference type="EMBL" id="JAOYFB010000002">
    <property type="protein sequence ID" value="KAK4007082.1"/>
    <property type="molecule type" value="Genomic_DNA"/>
</dbReference>
<comment type="caution">
    <text evidence="1">The sequence shown here is derived from an EMBL/GenBank/DDBJ whole genome shotgun (WGS) entry which is preliminary data.</text>
</comment>
<name>A0ABQ9Z2F1_9CRUS</name>
<evidence type="ECO:0000313" key="1">
    <source>
        <dbReference type="EMBL" id="KAK4007082.1"/>
    </source>
</evidence>
<proteinExistence type="predicted"/>
<accession>A0ABQ9Z2F1</accession>
<dbReference type="Proteomes" id="UP001234178">
    <property type="component" value="Unassembled WGS sequence"/>
</dbReference>
<organism evidence="1 2">
    <name type="scientific">Daphnia magna</name>
    <dbReference type="NCBI Taxonomy" id="35525"/>
    <lineage>
        <taxon>Eukaryota</taxon>
        <taxon>Metazoa</taxon>
        <taxon>Ecdysozoa</taxon>
        <taxon>Arthropoda</taxon>
        <taxon>Crustacea</taxon>
        <taxon>Branchiopoda</taxon>
        <taxon>Diplostraca</taxon>
        <taxon>Cladocera</taxon>
        <taxon>Anomopoda</taxon>
        <taxon>Daphniidae</taxon>
        <taxon>Daphnia</taxon>
    </lineage>
</organism>
<keyword evidence="2" id="KW-1185">Reference proteome</keyword>
<protein>
    <submittedName>
        <fullName evidence="1">Uncharacterized protein</fullName>
    </submittedName>
</protein>
<evidence type="ECO:0000313" key="2">
    <source>
        <dbReference type="Proteomes" id="UP001234178"/>
    </source>
</evidence>